<feature type="compositionally biased region" description="Basic residues" evidence="3">
    <location>
        <begin position="317"/>
        <end position="382"/>
    </location>
</feature>
<dbReference type="Pfam" id="PF09011">
    <property type="entry name" value="HMG_box_2"/>
    <property type="match status" value="1"/>
</dbReference>
<feature type="region of interest" description="Disordered" evidence="3">
    <location>
        <begin position="316"/>
        <end position="397"/>
    </location>
</feature>
<dbReference type="PROSITE" id="PS50118">
    <property type="entry name" value="HMG_BOX_2"/>
    <property type="match status" value="2"/>
</dbReference>
<dbReference type="STRING" id="1344416.A0A139AZ48"/>
<dbReference type="OrthoDB" id="1919336at2759"/>
<name>A0A139AZ48_GONPJ</name>
<dbReference type="InterPro" id="IPR050342">
    <property type="entry name" value="HMGB"/>
</dbReference>
<dbReference type="CDD" id="cd00084">
    <property type="entry name" value="HMG-box_SF"/>
    <property type="match status" value="1"/>
</dbReference>
<organism evidence="5 6">
    <name type="scientific">Gonapodya prolifera (strain JEL478)</name>
    <name type="common">Monoblepharis prolifera</name>
    <dbReference type="NCBI Taxonomy" id="1344416"/>
    <lineage>
        <taxon>Eukaryota</taxon>
        <taxon>Fungi</taxon>
        <taxon>Fungi incertae sedis</taxon>
        <taxon>Chytridiomycota</taxon>
        <taxon>Chytridiomycota incertae sedis</taxon>
        <taxon>Monoblepharidomycetes</taxon>
        <taxon>Monoblepharidales</taxon>
        <taxon>Gonapodyaceae</taxon>
        <taxon>Gonapodya</taxon>
    </lineage>
</organism>
<keyword evidence="2" id="KW-0539">Nucleus</keyword>
<feature type="DNA-binding region" description="HMG box" evidence="2">
    <location>
        <begin position="217"/>
        <end position="293"/>
    </location>
</feature>
<gene>
    <name evidence="5" type="ORF">M427DRAFT_65120</name>
</gene>
<dbReference type="InterPro" id="IPR009071">
    <property type="entry name" value="HMG_box_dom"/>
</dbReference>
<feature type="domain" description="HMG box" evidence="4">
    <location>
        <begin position="108"/>
        <end position="180"/>
    </location>
</feature>
<evidence type="ECO:0000256" key="3">
    <source>
        <dbReference type="SAM" id="MobiDB-lite"/>
    </source>
</evidence>
<dbReference type="GO" id="GO:0003677">
    <property type="term" value="F:DNA binding"/>
    <property type="evidence" value="ECO:0007669"/>
    <property type="project" value="UniProtKB-UniRule"/>
</dbReference>
<dbReference type="Pfam" id="PF00505">
    <property type="entry name" value="HMG_box"/>
    <property type="match status" value="1"/>
</dbReference>
<dbReference type="Proteomes" id="UP000070544">
    <property type="component" value="Unassembled WGS sequence"/>
</dbReference>
<keyword evidence="6" id="KW-1185">Reference proteome</keyword>
<dbReference type="OMA" id="KYRPNTR"/>
<dbReference type="AlphaFoldDB" id="A0A139AZ48"/>
<evidence type="ECO:0000313" key="5">
    <source>
        <dbReference type="EMBL" id="KXS21999.1"/>
    </source>
</evidence>
<dbReference type="GO" id="GO:0006357">
    <property type="term" value="P:regulation of transcription by RNA polymerase II"/>
    <property type="evidence" value="ECO:0007669"/>
    <property type="project" value="TreeGrafter"/>
</dbReference>
<dbReference type="GO" id="GO:0005634">
    <property type="term" value="C:nucleus"/>
    <property type="evidence" value="ECO:0007669"/>
    <property type="project" value="UniProtKB-UniRule"/>
</dbReference>
<dbReference type="InterPro" id="IPR036910">
    <property type="entry name" value="HMG_box_dom_sf"/>
</dbReference>
<dbReference type="PANTHER" id="PTHR48112">
    <property type="entry name" value="HIGH MOBILITY GROUP PROTEIN DSP1"/>
    <property type="match status" value="1"/>
</dbReference>
<reference evidence="5 6" key="1">
    <citation type="journal article" date="2015" name="Genome Biol. Evol.">
        <title>Phylogenomic analyses indicate that early fungi evolved digesting cell walls of algal ancestors of land plants.</title>
        <authorList>
            <person name="Chang Y."/>
            <person name="Wang S."/>
            <person name="Sekimoto S."/>
            <person name="Aerts A.L."/>
            <person name="Choi C."/>
            <person name="Clum A."/>
            <person name="LaButti K.M."/>
            <person name="Lindquist E.A."/>
            <person name="Yee Ngan C."/>
            <person name="Ohm R.A."/>
            <person name="Salamov A.A."/>
            <person name="Grigoriev I.V."/>
            <person name="Spatafora J.W."/>
            <person name="Berbee M.L."/>
        </authorList>
    </citation>
    <scope>NUCLEOTIDE SEQUENCE [LARGE SCALE GENOMIC DNA]</scope>
    <source>
        <strain evidence="5 6">JEL478</strain>
    </source>
</reference>
<protein>
    <recommendedName>
        <fullName evidence="4">HMG box domain-containing protein</fullName>
    </recommendedName>
</protein>
<evidence type="ECO:0000256" key="2">
    <source>
        <dbReference type="PROSITE-ProRule" id="PRU00267"/>
    </source>
</evidence>
<keyword evidence="1 2" id="KW-0238">DNA-binding</keyword>
<evidence type="ECO:0000313" key="6">
    <source>
        <dbReference type="Proteomes" id="UP000070544"/>
    </source>
</evidence>
<feature type="DNA-binding region" description="HMG box" evidence="2">
    <location>
        <begin position="108"/>
        <end position="180"/>
    </location>
</feature>
<dbReference type="Gene3D" id="1.10.30.10">
    <property type="entry name" value="High mobility group box domain"/>
    <property type="match status" value="2"/>
</dbReference>
<accession>A0A139AZ48</accession>
<feature type="domain" description="HMG box" evidence="4">
    <location>
        <begin position="217"/>
        <end position="293"/>
    </location>
</feature>
<dbReference type="SUPFAM" id="SSF47095">
    <property type="entry name" value="HMG-box"/>
    <property type="match status" value="2"/>
</dbReference>
<dbReference type="PANTHER" id="PTHR48112:SF22">
    <property type="entry name" value="MITOCHONDRIAL TRANSCRIPTION FACTOR A, ISOFORM B"/>
    <property type="match status" value="1"/>
</dbReference>
<dbReference type="SMART" id="SM00398">
    <property type="entry name" value="HMG"/>
    <property type="match status" value="2"/>
</dbReference>
<sequence length="397" mass="43801">MLSALGISRVAGGSGARIALTSGLRPLAVTIPVAGQPPQASTSPSACNSGPLSNSLAGVGFSGLSAQIRRISSSAPAAAKKLSADEIRTLAERSQLKELRKADSLQRPKRPLSAFAVFTKERFPSAKIMKTGAEDIIDTRETIRTLAQTWKSLSDSQKEPYFVRADALREKYDSEVDKFEKSQTPEDFVKQQRLNFLLRKYRPNTRRSKATKPATAPSRPLTGYMRWAVVVNRMTKDEQRAMLGKSLEDVPFAERGKILGARWKAMSEQEKLAYQKAFETELVTYRQAMLKIESKTSAARQVLVQEVRDIVRERKASIVKKKKPKASPNKGARRSSTSKRRAASSPKRRVSKVIRKKPTTKKATKVVSKGKKVVAKKPKVTKGKASVKGGKPALRRA</sequence>
<proteinExistence type="predicted"/>
<evidence type="ECO:0000256" key="1">
    <source>
        <dbReference type="ARBA" id="ARBA00023125"/>
    </source>
</evidence>
<evidence type="ECO:0000259" key="4">
    <source>
        <dbReference type="PROSITE" id="PS50118"/>
    </source>
</evidence>
<dbReference type="EMBL" id="KQ965731">
    <property type="protein sequence ID" value="KXS21999.1"/>
    <property type="molecule type" value="Genomic_DNA"/>
</dbReference>